<accession>A0A177NXM0</accession>
<organism evidence="1 2">
    <name type="scientific">Methylomonas koyamae</name>
    <dbReference type="NCBI Taxonomy" id="702114"/>
    <lineage>
        <taxon>Bacteria</taxon>
        <taxon>Pseudomonadati</taxon>
        <taxon>Pseudomonadota</taxon>
        <taxon>Gammaproteobacteria</taxon>
        <taxon>Methylococcales</taxon>
        <taxon>Methylococcaceae</taxon>
        <taxon>Methylomonas</taxon>
    </lineage>
</organism>
<dbReference type="RefSeq" id="WP_064026323.1">
    <property type="nucleotide sequence ID" value="NZ_LUUK01000078.1"/>
</dbReference>
<name>A0A177NXM0_9GAMM</name>
<keyword evidence="2" id="KW-1185">Reference proteome</keyword>
<evidence type="ECO:0000313" key="1">
    <source>
        <dbReference type="EMBL" id="OAI22394.1"/>
    </source>
</evidence>
<proteinExistence type="predicted"/>
<gene>
    <name evidence="1" type="ORF">A1355_01910</name>
</gene>
<dbReference type="AlphaFoldDB" id="A0A177NXM0"/>
<reference evidence="2" key="1">
    <citation type="submission" date="2016-03" db="EMBL/GenBank/DDBJ databases">
        <authorList>
            <person name="Heylen K."/>
            <person name="De Vos P."/>
            <person name="Vekeman B."/>
        </authorList>
    </citation>
    <scope>NUCLEOTIDE SEQUENCE [LARGE SCALE GENOMIC DNA]</scope>
    <source>
        <strain evidence="2">R-45383</strain>
    </source>
</reference>
<dbReference type="STRING" id="702114.A1355_01910"/>
<dbReference type="Proteomes" id="UP000077628">
    <property type="component" value="Unassembled WGS sequence"/>
</dbReference>
<protein>
    <submittedName>
        <fullName evidence="1">Uncharacterized protein</fullName>
    </submittedName>
</protein>
<sequence>MRTNRQEDFLEECRSLSLTARLLLALMIFERFCVQKGIVHTEIEQFVEYLWQWPAINGPDEFNPWENSRPHLVNYGLGDEIHKEVLSNLEAKGVSEQSFRDIVSGVVEILWGNFWGAPDDDGSFRMLRQVVEAAKVDPLPSITPFKFSRFLDNSGWGQRPTVSDYTFWKACRGYA</sequence>
<comment type="caution">
    <text evidence="1">The sequence shown here is derived from an EMBL/GenBank/DDBJ whole genome shotgun (WGS) entry which is preliminary data.</text>
</comment>
<evidence type="ECO:0000313" key="2">
    <source>
        <dbReference type="Proteomes" id="UP000077628"/>
    </source>
</evidence>
<dbReference type="EMBL" id="LUUK01000078">
    <property type="protein sequence ID" value="OAI22394.1"/>
    <property type="molecule type" value="Genomic_DNA"/>
</dbReference>